<comment type="caution">
    <text evidence="3">The sequence shown here is derived from an EMBL/GenBank/DDBJ whole genome shotgun (WGS) entry which is preliminary data.</text>
</comment>
<evidence type="ECO:0000259" key="1">
    <source>
        <dbReference type="Pfam" id="PF14033"/>
    </source>
</evidence>
<dbReference type="PANTHER" id="PTHR33119:SF1">
    <property type="entry name" value="FE2OG DIOXYGENASE DOMAIN-CONTAINING PROTEIN"/>
    <property type="match status" value="1"/>
</dbReference>
<reference evidence="3" key="1">
    <citation type="submission" date="2020-11" db="EMBL/GenBank/DDBJ databases">
        <authorList>
            <consortium name="DOE Joint Genome Institute"/>
            <person name="Ahrendt S."/>
            <person name="Riley R."/>
            <person name="Andreopoulos W."/>
            <person name="Labutti K."/>
            <person name="Pangilinan J."/>
            <person name="Ruiz-Duenas F.J."/>
            <person name="Barrasa J.M."/>
            <person name="Sanchez-Garcia M."/>
            <person name="Camarero S."/>
            <person name="Miyauchi S."/>
            <person name="Serrano A."/>
            <person name="Linde D."/>
            <person name="Babiker R."/>
            <person name="Drula E."/>
            <person name="Ayuso-Fernandez I."/>
            <person name="Pacheco R."/>
            <person name="Padilla G."/>
            <person name="Ferreira P."/>
            <person name="Barriuso J."/>
            <person name="Kellner H."/>
            <person name="Castanera R."/>
            <person name="Alfaro M."/>
            <person name="Ramirez L."/>
            <person name="Pisabarro A.G."/>
            <person name="Kuo A."/>
            <person name="Tritt A."/>
            <person name="Lipzen A."/>
            <person name="He G."/>
            <person name="Yan M."/>
            <person name="Ng V."/>
            <person name="Cullen D."/>
            <person name="Martin F."/>
            <person name="Rosso M.-N."/>
            <person name="Henrissat B."/>
            <person name="Hibbett D."/>
            <person name="Martinez A.T."/>
            <person name="Grigoriev I.V."/>
        </authorList>
    </citation>
    <scope>NUCLEOTIDE SEQUENCE</scope>
    <source>
        <strain evidence="3">CBS 247.69</strain>
    </source>
</reference>
<dbReference type="EMBL" id="MU150229">
    <property type="protein sequence ID" value="KAF9469543.1"/>
    <property type="molecule type" value="Genomic_DNA"/>
</dbReference>
<protein>
    <submittedName>
        <fullName evidence="3">Uncharacterized protein</fullName>
    </submittedName>
</protein>
<dbReference type="Pfam" id="PF21666">
    <property type="entry name" value="DUF4246_N"/>
    <property type="match status" value="1"/>
</dbReference>
<feature type="domain" description="DUF4246" evidence="1">
    <location>
        <begin position="41"/>
        <end position="469"/>
    </location>
</feature>
<dbReference type="InterPro" id="IPR049207">
    <property type="entry name" value="DUF4246_N"/>
</dbReference>
<proteinExistence type="predicted"/>
<dbReference type="PANTHER" id="PTHR33119">
    <property type="entry name" value="IFI3P"/>
    <property type="match status" value="1"/>
</dbReference>
<evidence type="ECO:0000313" key="4">
    <source>
        <dbReference type="Proteomes" id="UP000807353"/>
    </source>
</evidence>
<dbReference type="Proteomes" id="UP000807353">
    <property type="component" value="Unassembled WGS sequence"/>
</dbReference>
<dbReference type="InterPro" id="IPR025340">
    <property type="entry name" value="DUF4246"/>
</dbReference>
<sequence>MMHIMNGITDKPNWHLKVFDDAITSKWRVEMLATKGRDITEKMADWCFAELRYKARIFEKTGSVSVFKGDVVKSDSVIPLVLKDELKHAVAPLEDIPDRHKDWHPRSNGQVLDLVHPSLFPLVYGTSRILVDSLTTLTDFVGRYGERKTVPVPPIEEAGMCTEEMDLHFEYPYSRKFQWLPCDVDISDDEGRVRITSYINNLHPQKHADLYKTIEKIIERTIPVWNMTLTPLRGDLNESRIQYDLLYDPNPELDDIEGSQGQPNEETDDFYERQMNWTAATRKLVLPEPGLFHPPPEPKNPVNIRKDYGHRGLQIIVKLANIHLTPEKPKYNGGSWHIEGQLNEHICATALYYYDNDNIDPSYLAFRQQSDAKHAERMPYEQSEHEWLKEIYGCQNERPAVQKVGSVLTKEGRLLAWPNILQHRVHSFCLEDPTKPGHRKILALFLVDPNIRIISTANVPCQRKDWWFEAVQQGGPLSDLSTELESYTVDGADFPIDLSEAKALRLELMEERTSAVELQNSDFTNREFSLCEH</sequence>
<name>A0A9P5YIJ1_9AGAR</name>
<dbReference type="InterPro" id="IPR049192">
    <property type="entry name" value="DUF4246_C"/>
</dbReference>
<gene>
    <name evidence="3" type="ORF">BDZ94DRAFT_7880</name>
</gene>
<organism evidence="3 4">
    <name type="scientific">Collybia nuda</name>
    <dbReference type="NCBI Taxonomy" id="64659"/>
    <lineage>
        <taxon>Eukaryota</taxon>
        <taxon>Fungi</taxon>
        <taxon>Dikarya</taxon>
        <taxon>Basidiomycota</taxon>
        <taxon>Agaricomycotina</taxon>
        <taxon>Agaricomycetes</taxon>
        <taxon>Agaricomycetidae</taxon>
        <taxon>Agaricales</taxon>
        <taxon>Tricholomatineae</taxon>
        <taxon>Clitocybaceae</taxon>
        <taxon>Collybia</taxon>
    </lineage>
</organism>
<accession>A0A9P5YIJ1</accession>
<dbReference type="Pfam" id="PF14033">
    <property type="entry name" value="DUF4246"/>
    <property type="match status" value="1"/>
</dbReference>
<keyword evidence="4" id="KW-1185">Reference proteome</keyword>
<evidence type="ECO:0000259" key="2">
    <source>
        <dbReference type="Pfam" id="PF21666"/>
    </source>
</evidence>
<dbReference type="AlphaFoldDB" id="A0A9P5YIJ1"/>
<feature type="domain" description="DUF4246" evidence="2">
    <location>
        <begin position="1"/>
        <end position="30"/>
    </location>
</feature>
<evidence type="ECO:0000313" key="3">
    <source>
        <dbReference type="EMBL" id="KAF9469543.1"/>
    </source>
</evidence>
<dbReference type="OrthoDB" id="415532at2759"/>